<evidence type="ECO:0000256" key="14">
    <source>
        <dbReference type="ARBA" id="ARBA00023170"/>
    </source>
</evidence>
<accession>A0A498JYQ3</accession>
<dbReference type="InterPro" id="IPR001245">
    <property type="entry name" value="Ser-Thr/Tyr_kinase_cat_dom"/>
</dbReference>
<evidence type="ECO:0000256" key="16">
    <source>
        <dbReference type="ARBA" id="ARBA00047899"/>
    </source>
</evidence>
<evidence type="ECO:0000256" key="17">
    <source>
        <dbReference type="ARBA" id="ARBA00048679"/>
    </source>
</evidence>
<evidence type="ECO:0000256" key="8">
    <source>
        <dbReference type="ARBA" id="ARBA00022741"/>
    </source>
</evidence>
<keyword evidence="8" id="KW-0547">Nucleotide-binding</keyword>
<evidence type="ECO:0000256" key="11">
    <source>
        <dbReference type="ARBA" id="ARBA00022989"/>
    </source>
</evidence>
<keyword evidence="3" id="KW-0723">Serine/threonine-protein kinase</keyword>
<evidence type="ECO:0000256" key="13">
    <source>
        <dbReference type="ARBA" id="ARBA00023157"/>
    </source>
</evidence>
<dbReference type="PROSITE" id="PS50011">
    <property type="entry name" value="PROTEIN_KINASE_DOM"/>
    <property type="match status" value="1"/>
</dbReference>
<dbReference type="Gene3D" id="3.30.200.20">
    <property type="entry name" value="Phosphorylase Kinase, domain 1"/>
    <property type="match status" value="1"/>
</dbReference>
<reference evidence="19 20" key="1">
    <citation type="submission" date="2018-10" db="EMBL/GenBank/DDBJ databases">
        <title>A high-quality apple genome assembly.</title>
        <authorList>
            <person name="Hu J."/>
        </authorList>
    </citation>
    <scope>NUCLEOTIDE SEQUENCE [LARGE SCALE GENOMIC DNA]</scope>
    <source>
        <strain evidence="20">cv. HFTH1</strain>
        <tissue evidence="19">Young leaf</tissue>
    </source>
</reference>
<comment type="subcellular location">
    <subcellularLocation>
        <location evidence="1">Membrane</location>
        <topology evidence="1">Single-pass type I membrane protein</topology>
    </subcellularLocation>
</comment>
<dbReference type="InterPro" id="IPR000719">
    <property type="entry name" value="Prot_kinase_dom"/>
</dbReference>
<dbReference type="Pfam" id="PF07714">
    <property type="entry name" value="PK_Tyr_Ser-Thr"/>
    <property type="match status" value="1"/>
</dbReference>
<dbReference type="STRING" id="3750.A0A498JYQ3"/>
<keyword evidence="15" id="KW-0325">Glycoprotein</keyword>
<dbReference type="GO" id="GO:0016020">
    <property type="term" value="C:membrane"/>
    <property type="evidence" value="ECO:0007669"/>
    <property type="project" value="UniProtKB-SubCell"/>
</dbReference>
<dbReference type="SUPFAM" id="SSF56112">
    <property type="entry name" value="Protein kinase-like (PK-like)"/>
    <property type="match status" value="1"/>
</dbReference>
<dbReference type="InterPro" id="IPR011009">
    <property type="entry name" value="Kinase-like_dom_sf"/>
</dbReference>
<evidence type="ECO:0000256" key="1">
    <source>
        <dbReference type="ARBA" id="ARBA00004479"/>
    </source>
</evidence>
<keyword evidence="11" id="KW-1133">Transmembrane helix</keyword>
<dbReference type="GO" id="GO:0005524">
    <property type="term" value="F:ATP binding"/>
    <property type="evidence" value="ECO:0007669"/>
    <property type="project" value="UniProtKB-KW"/>
</dbReference>
<name>A0A498JYQ3_MALDO</name>
<evidence type="ECO:0000256" key="10">
    <source>
        <dbReference type="ARBA" id="ARBA00022840"/>
    </source>
</evidence>
<protein>
    <recommendedName>
        <fullName evidence="2">non-specific serine/threonine protein kinase</fullName>
        <ecNumber evidence="2">2.7.11.1</ecNumber>
    </recommendedName>
</protein>
<keyword evidence="7" id="KW-0732">Signal</keyword>
<feature type="non-terminal residue" evidence="19">
    <location>
        <position position="1"/>
    </location>
</feature>
<feature type="domain" description="Protein kinase" evidence="18">
    <location>
        <begin position="104"/>
        <end position="215"/>
    </location>
</feature>
<gene>
    <name evidence="19" type="ORF">DVH24_030598</name>
</gene>
<evidence type="ECO:0000313" key="19">
    <source>
        <dbReference type="EMBL" id="RXI00108.1"/>
    </source>
</evidence>
<dbReference type="EC" id="2.7.11.1" evidence="2"/>
<comment type="caution">
    <text evidence="19">The sequence shown here is derived from an EMBL/GenBank/DDBJ whole genome shotgun (WGS) entry which is preliminary data.</text>
</comment>
<keyword evidence="5" id="KW-0808">Transferase</keyword>
<evidence type="ECO:0000256" key="3">
    <source>
        <dbReference type="ARBA" id="ARBA00022527"/>
    </source>
</evidence>
<dbReference type="PANTHER" id="PTHR47976">
    <property type="entry name" value="G-TYPE LECTIN S-RECEPTOR-LIKE SERINE/THREONINE-PROTEIN KINASE SD2-5"/>
    <property type="match status" value="1"/>
</dbReference>
<proteinExistence type="predicted"/>
<comment type="catalytic activity">
    <reaction evidence="16">
        <text>L-threonyl-[protein] + ATP = O-phospho-L-threonyl-[protein] + ADP + H(+)</text>
        <dbReference type="Rhea" id="RHEA:46608"/>
        <dbReference type="Rhea" id="RHEA-COMP:11060"/>
        <dbReference type="Rhea" id="RHEA-COMP:11605"/>
        <dbReference type="ChEBI" id="CHEBI:15378"/>
        <dbReference type="ChEBI" id="CHEBI:30013"/>
        <dbReference type="ChEBI" id="CHEBI:30616"/>
        <dbReference type="ChEBI" id="CHEBI:61977"/>
        <dbReference type="ChEBI" id="CHEBI:456216"/>
        <dbReference type="EC" id="2.7.11.1"/>
    </reaction>
</comment>
<organism evidence="19 20">
    <name type="scientific">Malus domestica</name>
    <name type="common">Apple</name>
    <name type="synonym">Pyrus malus</name>
    <dbReference type="NCBI Taxonomy" id="3750"/>
    <lineage>
        <taxon>Eukaryota</taxon>
        <taxon>Viridiplantae</taxon>
        <taxon>Streptophyta</taxon>
        <taxon>Embryophyta</taxon>
        <taxon>Tracheophyta</taxon>
        <taxon>Spermatophyta</taxon>
        <taxon>Magnoliopsida</taxon>
        <taxon>eudicotyledons</taxon>
        <taxon>Gunneridae</taxon>
        <taxon>Pentapetalae</taxon>
        <taxon>rosids</taxon>
        <taxon>fabids</taxon>
        <taxon>Rosales</taxon>
        <taxon>Rosaceae</taxon>
        <taxon>Amygdaloideae</taxon>
        <taxon>Maleae</taxon>
        <taxon>Malus</taxon>
    </lineage>
</organism>
<evidence type="ECO:0000256" key="7">
    <source>
        <dbReference type="ARBA" id="ARBA00022729"/>
    </source>
</evidence>
<keyword evidence="12" id="KW-0472">Membrane</keyword>
<dbReference type="InterPro" id="IPR051343">
    <property type="entry name" value="G-type_lectin_kinases/EP1-like"/>
</dbReference>
<evidence type="ECO:0000256" key="5">
    <source>
        <dbReference type="ARBA" id="ARBA00022679"/>
    </source>
</evidence>
<evidence type="ECO:0000256" key="12">
    <source>
        <dbReference type="ARBA" id="ARBA00023136"/>
    </source>
</evidence>
<dbReference type="EMBL" id="RDQH01000331">
    <property type="protein sequence ID" value="RXI00108.1"/>
    <property type="molecule type" value="Genomic_DNA"/>
</dbReference>
<evidence type="ECO:0000256" key="6">
    <source>
        <dbReference type="ARBA" id="ARBA00022692"/>
    </source>
</evidence>
<keyword evidence="20" id="KW-1185">Reference proteome</keyword>
<evidence type="ECO:0000256" key="4">
    <source>
        <dbReference type="ARBA" id="ARBA00022536"/>
    </source>
</evidence>
<evidence type="ECO:0000256" key="9">
    <source>
        <dbReference type="ARBA" id="ARBA00022777"/>
    </source>
</evidence>
<keyword evidence="6" id="KW-0812">Transmembrane</keyword>
<keyword evidence="9" id="KW-0418">Kinase</keyword>
<evidence type="ECO:0000256" key="2">
    <source>
        <dbReference type="ARBA" id="ARBA00012513"/>
    </source>
</evidence>
<dbReference type="AlphaFoldDB" id="A0A498JYQ3"/>
<keyword evidence="14" id="KW-0675">Receptor</keyword>
<dbReference type="PANTHER" id="PTHR47976:SF102">
    <property type="entry name" value="G-TYPE LECTIN S-RECEPTOR-LIKE SERINE_THREONINE-PROTEIN KINASE LECRK3"/>
    <property type="match status" value="1"/>
</dbReference>
<evidence type="ECO:0000313" key="20">
    <source>
        <dbReference type="Proteomes" id="UP000290289"/>
    </source>
</evidence>
<dbReference type="GO" id="GO:0004674">
    <property type="term" value="F:protein serine/threonine kinase activity"/>
    <property type="evidence" value="ECO:0007669"/>
    <property type="project" value="UniProtKB-KW"/>
</dbReference>
<evidence type="ECO:0000256" key="15">
    <source>
        <dbReference type="ARBA" id="ARBA00023180"/>
    </source>
</evidence>
<dbReference type="Proteomes" id="UP000290289">
    <property type="component" value="Chromosome 5"/>
</dbReference>
<dbReference type="FunFam" id="3.30.200.20:FF:000059">
    <property type="entry name" value="S-receptor-like serine/threonine-protein kinase"/>
    <property type="match status" value="1"/>
</dbReference>
<keyword evidence="10" id="KW-0067">ATP-binding</keyword>
<evidence type="ECO:0000259" key="18">
    <source>
        <dbReference type="PROSITE" id="PS50011"/>
    </source>
</evidence>
<sequence>PSRRYVSTIGCPDENKITYSIADLDGLVWENTPYFRFPLRFGRTGKSGSTMIKVVTESSGTKTVSKARYCVADYEKISNSKNDGFVEDVTLRSYTYCKLEKATKGFSDQVGKRPFGTFYKRVIPSNGGRVVAIKKLEKVMDQGDWEFRNEMNAIGRTHHKNLVKLLGYYHDGSNRLLVYEYMTNGLFLFPIGWKTNLEGKNWHMSQCNLRHTLFT</sequence>
<keyword evidence="4" id="KW-0245">EGF-like domain</keyword>
<comment type="catalytic activity">
    <reaction evidence="17">
        <text>L-seryl-[protein] + ATP = O-phospho-L-seryl-[protein] + ADP + H(+)</text>
        <dbReference type="Rhea" id="RHEA:17989"/>
        <dbReference type="Rhea" id="RHEA-COMP:9863"/>
        <dbReference type="Rhea" id="RHEA-COMP:11604"/>
        <dbReference type="ChEBI" id="CHEBI:15378"/>
        <dbReference type="ChEBI" id="CHEBI:29999"/>
        <dbReference type="ChEBI" id="CHEBI:30616"/>
        <dbReference type="ChEBI" id="CHEBI:83421"/>
        <dbReference type="ChEBI" id="CHEBI:456216"/>
        <dbReference type="EC" id="2.7.11.1"/>
    </reaction>
</comment>
<keyword evidence="13" id="KW-1015">Disulfide bond</keyword>